<evidence type="ECO:0000256" key="5">
    <source>
        <dbReference type="RuleBase" id="RU361200"/>
    </source>
</evidence>
<evidence type="ECO:0000256" key="1">
    <source>
        <dbReference type="ARBA" id="ARBA00022741"/>
    </source>
</evidence>
<sequence length="379" mass="41123">MNTQILPGSTLGMLGGGQLGRMFTSAAQVMGYKVIVLDPDPQSPAGIIADQHICAAYDDEEALANMAKLCDAITTEFENIPAQTLAFLEQRTTVHPSSKALASTQNRNVEKNFIASLGIQTAPFFTIRNKQDIAEAEKVIGFPAILKVATFGYDGKGQVPCQTIEDVYAGFETLAEKECVLEQRIDLDKEISVVLARSQTGTIINFPVAENAHVNGILHTTTVPTSVSAEQSQKAIQIANDIAKGLGYVGTMAVEFFVSQDGEIIANEIAPRPHNSGHYTLDACSTSQFEQQVRMLCGLPAGDCDLISPVVMVNLLGDVWGHSQPHWETLLSETNIKLHLYGKQEARPGRKMGHFNVLAETVEQAMQQAETCFENLKAD</sequence>
<comment type="catalytic activity">
    <reaction evidence="4 5">
        <text>5-amino-1-(5-phospho-beta-D-ribosyl)imidazole + hydrogencarbonate + ATP = 5-carboxyamino-1-(5-phospho-D-ribosyl)imidazole + ADP + phosphate + 2 H(+)</text>
        <dbReference type="Rhea" id="RHEA:19317"/>
        <dbReference type="ChEBI" id="CHEBI:15378"/>
        <dbReference type="ChEBI" id="CHEBI:17544"/>
        <dbReference type="ChEBI" id="CHEBI:30616"/>
        <dbReference type="ChEBI" id="CHEBI:43474"/>
        <dbReference type="ChEBI" id="CHEBI:58730"/>
        <dbReference type="ChEBI" id="CHEBI:137981"/>
        <dbReference type="ChEBI" id="CHEBI:456216"/>
        <dbReference type="EC" id="6.3.4.18"/>
    </reaction>
</comment>
<feature type="binding site" evidence="4">
    <location>
        <position position="147"/>
    </location>
    <ligand>
        <name>ATP</name>
        <dbReference type="ChEBI" id="CHEBI:30616"/>
    </ligand>
</feature>
<dbReference type="Gene3D" id="3.30.1490.20">
    <property type="entry name" value="ATP-grasp fold, A domain"/>
    <property type="match status" value="1"/>
</dbReference>
<keyword evidence="8" id="KW-1185">Reference proteome</keyword>
<dbReference type="SUPFAM" id="SSF51246">
    <property type="entry name" value="Rudiment single hybrid motif"/>
    <property type="match status" value="1"/>
</dbReference>
<dbReference type="NCBIfam" id="TIGR01161">
    <property type="entry name" value="purK"/>
    <property type="match status" value="1"/>
</dbReference>
<name>A0ABN0TX00_9GAMM</name>
<dbReference type="NCBIfam" id="NF004676">
    <property type="entry name" value="PRK06019.1-2"/>
    <property type="match status" value="1"/>
</dbReference>
<comment type="function">
    <text evidence="5">Catalyzes the ATP-dependent conversion of 5-aminoimidazole ribonucleotide (AIR) and HCO(3)- to N5-carboxyaminoimidazole ribonucleotide (N5-CAIR).</text>
</comment>
<dbReference type="InterPro" id="IPR040686">
    <property type="entry name" value="PurK_C"/>
</dbReference>
<dbReference type="NCBIfam" id="NF004677">
    <property type="entry name" value="PRK06019.1-3"/>
    <property type="match status" value="1"/>
</dbReference>
<evidence type="ECO:0000313" key="8">
    <source>
        <dbReference type="Proteomes" id="UP001501476"/>
    </source>
</evidence>
<comment type="subunit">
    <text evidence="4 5">Homodimer.</text>
</comment>
<dbReference type="PROSITE" id="PS50975">
    <property type="entry name" value="ATP_GRASP"/>
    <property type="match status" value="1"/>
</dbReference>
<dbReference type="Gene3D" id="3.30.470.20">
    <property type="entry name" value="ATP-grasp fold, B domain"/>
    <property type="match status" value="1"/>
</dbReference>
<feature type="binding site" evidence="4">
    <location>
        <begin position="267"/>
        <end position="268"/>
    </location>
    <ligand>
        <name>ATP</name>
        <dbReference type="ChEBI" id="CHEBI:30616"/>
    </ligand>
</feature>
<dbReference type="HAMAP" id="MF_01928">
    <property type="entry name" value="PurK"/>
    <property type="match status" value="1"/>
</dbReference>
<comment type="caution">
    <text evidence="7">The sequence shown here is derived from an EMBL/GenBank/DDBJ whole genome shotgun (WGS) entry which is preliminary data.</text>
</comment>
<evidence type="ECO:0000256" key="2">
    <source>
        <dbReference type="ARBA" id="ARBA00022755"/>
    </source>
</evidence>
<dbReference type="EMBL" id="BAAADG010000018">
    <property type="protein sequence ID" value="GAA0232244.1"/>
    <property type="molecule type" value="Genomic_DNA"/>
</dbReference>
<comment type="pathway">
    <text evidence="4 5">Purine metabolism; IMP biosynthesis via de novo pathway; 5-amino-1-(5-phospho-D-ribosyl)imidazole-4-carboxylate from 5-amino-1-(5-phospho-D-ribosyl)imidazole (N5-CAIR route): step 1/2.</text>
</comment>
<organism evidence="7 8">
    <name type="scientific">Methylophaga marina</name>
    <dbReference type="NCBI Taxonomy" id="45495"/>
    <lineage>
        <taxon>Bacteria</taxon>
        <taxon>Pseudomonadati</taxon>
        <taxon>Pseudomonadota</taxon>
        <taxon>Gammaproteobacteria</taxon>
        <taxon>Thiotrichales</taxon>
        <taxon>Piscirickettsiaceae</taxon>
        <taxon>Methylophaga</taxon>
    </lineage>
</organism>
<gene>
    <name evidence="4 5" type="primary">purK</name>
    <name evidence="7" type="ORF">GCM10008964_24310</name>
</gene>
<keyword evidence="1 4" id="KW-0547">Nucleotide-binding</keyword>
<dbReference type="RefSeq" id="WP_286306086.1">
    <property type="nucleotide sequence ID" value="NZ_AP027741.1"/>
</dbReference>
<dbReference type="Pfam" id="PF22660">
    <property type="entry name" value="RS_preATP-grasp-like"/>
    <property type="match status" value="1"/>
</dbReference>
<feature type="binding site" evidence="4">
    <location>
        <position position="213"/>
    </location>
    <ligand>
        <name>ATP</name>
        <dbReference type="ChEBI" id="CHEBI:30616"/>
    </ligand>
</feature>
<dbReference type="NCBIfam" id="NF004679">
    <property type="entry name" value="PRK06019.1-5"/>
    <property type="match status" value="1"/>
</dbReference>
<dbReference type="SUPFAM" id="SSF56059">
    <property type="entry name" value="Glutathione synthetase ATP-binding domain-like"/>
    <property type="match status" value="1"/>
</dbReference>
<evidence type="ECO:0000256" key="3">
    <source>
        <dbReference type="ARBA" id="ARBA00022840"/>
    </source>
</evidence>
<dbReference type="InterPro" id="IPR003135">
    <property type="entry name" value="ATP-grasp_carboxylate-amine"/>
</dbReference>
<keyword evidence="4 5" id="KW-0436">Ligase</keyword>
<dbReference type="Proteomes" id="UP001501476">
    <property type="component" value="Unassembled WGS sequence"/>
</dbReference>
<comment type="similarity">
    <text evidence="4 5">Belongs to the PurK/PurT family.</text>
</comment>
<dbReference type="PANTHER" id="PTHR11609">
    <property type="entry name" value="PURINE BIOSYNTHESIS PROTEIN 6/7, PUR6/7"/>
    <property type="match status" value="1"/>
</dbReference>
<dbReference type="PANTHER" id="PTHR11609:SF5">
    <property type="entry name" value="PHOSPHORIBOSYLAMINOIMIDAZOLE CARBOXYLASE"/>
    <property type="match status" value="1"/>
</dbReference>
<proteinExistence type="inferred from homology"/>
<feature type="binding site" evidence="4">
    <location>
        <position position="107"/>
    </location>
    <ligand>
        <name>ATP</name>
        <dbReference type="ChEBI" id="CHEBI:30616"/>
    </ligand>
</feature>
<feature type="binding site" evidence="4">
    <location>
        <begin position="152"/>
        <end position="158"/>
    </location>
    <ligand>
        <name>ATP</name>
        <dbReference type="ChEBI" id="CHEBI:30616"/>
    </ligand>
</feature>
<dbReference type="InterPro" id="IPR054350">
    <property type="entry name" value="PurT/PurK_preATP-grasp"/>
</dbReference>
<dbReference type="InterPro" id="IPR013815">
    <property type="entry name" value="ATP_grasp_subdomain_1"/>
</dbReference>
<keyword evidence="3 4" id="KW-0067">ATP-binding</keyword>
<dbReference type="NCBIfam" id="NF004675">
    <property type="entry name" value="PRK06019.1-1"/>
    <property type="match status" value="1"/>
</dbReference>
<dbReference type="EC" id="6.3.4.18" evidence="4 5"/>
<dbReference type="InterPro" id="IPR005875">
    <property type="entry name" value="PurK"/>
</dbReference>
<accession>A0ABN0TX00</accession>
<dbReference type="Pfam" id="PF02222">
    <property type="entry name" value="ATP-grasp"/>
    <property type="match status" value="1"/>
</dbReference>
<dbReference type="Pfam" id="PF17769">
    <property type="entry name" value="PurK_C"/>
    <property type="match status" value="1"/>
</dbReference>
<feature type="binding site" evidence="4">
    <location>
        <begin position="182"/>
        <end position="185"/>
    </location>
    <ligand>
        <name>ATP</name>
        <dbReference type="ChEBI" id="CHEBI:30616"/>
    </ligand>
</feature>
<reference evidence="7 8" key="1">
    <citation type="journal article" date="2019" name="Int. J. Syst. Evol. Microbiol.">
        <title>The Global Catalogue of Microorganisms (GCM) 10K type strain sequencing project: providing services to taxonomists for standard genome sequencing and annotation.</title>
        <authorList>
            <consortium name="The Broad Institute Genomics Platform"/>
            <consortium name="The Broad Institute Genome Sequencing Center for Infectious Disease"/>
            <person name="Wu L."/>
            <person name="Ma J."/>
        </authorList>
    </citation>
    <scope>NUCLEOTIDE SEQUENCE [LARGE SCALE GENOMIC DNA]</scope>
    <source>
        <strain evidence="7 8">JCM 6886</strain>
    </source>
</reference>
<dbReference type="SUPFAM" id="SSF52440">
    <property type="entry name" value="PreATP-grasp domain"/>
    <property type="match status" value="1"/>
</dbReference>
<dbReference type="Gene3D" id="3.40.50.20">
    <property type="match status" value="1"/>
</dbReference>
<dbReference type="InterPro" id="IPR016185">
    <property type="entry name" value="PreATP-grasp_dom_sf"/>
</dbReference>
<dbReference type="InterPro" id="IPR011761">
    <property type="entry name" value="ATP-grasp"/>
</dbReference>
<evidence type="ECO:0000259" key="6">
    <source>
        <dbReference type="PROSITE" id="PS50975"/>
    </source>
</evidence>
<feature type="domain" description="ATP-grasp" evidence="6">
    <location>
        <begin position="111"/>
        <end position="297"/>
    </location>
</feature>
<keyword evidence="2 4" id="KW-0658">Purine biosynthesis</keyword>
<comment type="function">
    <text evidence="4">Catalyzes the ATP-dependent conversion of 5-aminoimidazole ribonucleotide (AIR) and HCO(3)(-) to N5-carboxyaminoimidazole ribonucleotide (N5-CAIR).</text>
</comment>
<feature type="binding site" evidence="4">
    <location>
        <position position="190"/>
    </location>
    <ligand>
        <name>ATP</name>
        <dbReference type="ChEBI" id="CHEBI:30616"/>
    </ligand>
</feature>
<dbReference type="InterPro" id="IPR011054">
    <property type="entry name" value="Rudment_hybrid_motif"/>
</dbReference>
<evidence type="ECO:0000313" key="7">
    <source>
        <dbReference type="EMBL" id="GAA0232244.1"/>
    </source>
</evidence>
<evidence type="ECO:0000256" key="4">
    <source>
        <dbReference type="HAMAP-Rule" id="MF_01928"/>
    </source>
</evidence>
<protein>
    <recommendedName>
        <fullName evidence="4 5">N5-carboxyaminoimidazole ribonucleotide synthase</fullName>
        <shortName evidence="4 5">N5-CAIR synthase</shortName>
        <ecNumber evidence="4 5">6.3.4.18</ecNumber>
    </recommendedName>
    <alternativeName>
        <fullName evidence="4 5">5-(carboxyamino)imidazole ribonucleotide synthetase</fullName>
    </alternativeName>
</protein>